<organism evidence="1 2">
    <name type="scientific">Streptomyces turgidiscabies</name>
    <dbReference type="NCBI Taxonomy" id="85558"/>
    <lineage>
        <taxon>Bacteria</taxon>
        <taxon>Bacillati</taxon>
        <taxon>Actinomycetota</taxon>
        <taxon>Actinomycetes</taxon>
        <taxon>Kitasatosporales</taxon>
        <taxon>Streptomycetaceae</taxon>
        <taxon>Streptomyces</taxon>
    </lineage>
</organism>
<keyword evidence="2" id="KW-1185">Reference proteome</keyword>
<reference evidence="1 2" key="1">
    <citation type="submission" date="2023-07" db="EMBL/GenBank/DDBJ databases">
        <title>Comparative genomics of wheat-associated soil bacteria to identify genetic determinants of phenazine resistance.</title>
        <authorList>
            <person name="Mouncey N."/>
        </authorList>
    </citation>
    <scope>NUCLEOTIDE SEQUENCE [LARGE SCALE GENOMIC DNA]</scope>
    <source>
        <strain evidence="1 2">W2I16</strain>
    </source>
</reference>
<sequence>MSPSRDTFWCGLLLGGCGVRLTTKLYTDRVRHFAHHPGPDGLPHLCGRHARGVASADHLYVKSAAAAWLRELGKQADFEFARPEGVPIGSVVDIRFRRRGLHVHLDQAVEPAWDEDGREPVLGVSVPVDRATLIDRWYVHRIRLDSEGTMRRVSIGTEAFARPTEWFGLDDCEMTERGLSTPAVAEIVRSRSTRPVSPWTVDRAKKVPDVHARARMLLRKLADARKVESVLMATRMCRDIADLTGVEGELQTQLNAAVTETEGWLKVQAEVRRELSATWRRPSPHAMPRRSVSS</sequence>
<protein>
    <submittedName>
        <fullName evidence="1">Uncharacterized protein</fullName>
    </submittedName>
</protein>
<dbReference type="PROSITE" id="PS51257">
    <property type="entry name" value="PROKAR_LIPOPROTEIN"/>
    <property type="match status" value="1"/>
</dbReference>
<dbReference type="Proteomes" id="UP001223072">
    <property type="component" value="Unassembled WGS sequence"/>
</dbReference>
<accession>A0ABU0RXA0</accession>
<proteinExistence type="predicted"/>
<dbReference type="RefSeq" id="WP_307629991.1">
    <property type="nucleotide sequence ID" value="NZ_JAUSZS010000008.1"/>
</dbReference>
<evidence type="ECO:0000313" key="1">
    <source>
        <dbReference type="EMBL" id="MDQ0936609.1"/>
    </source>
</evidence>
<comment type="caution">
    <text evidence="1">The sequence shown here is derived from an EMBL/GenBank/DDBJ whole genome shotgun (WGS) entry which is preliminary data.</text>
</comment>
<name>A0ABU0RXA0_9ACTN</name>
<gene>
    <name evidence="1" type="ORF">QFZ49_006584</name>
</gene>
<evidence type="ECO:0000313" key="2">
    <source>
        <dbReference type="Proteomes" id="UP001223072"/>
    </source>
</evidence>
<dbReference type="EMBL" id="JAUSZS010000008">
    <property type="protein sequence ID" value="MDQ0936609.1"/>
    <property type="molecule type" value="Genomic_DNA"/>
</dbReference>